<dbReference type="AlphaFoldDB" id="A0A428PVN2"/>
<sequence length="549" mass="62352">MNSIRSSVEPDTLPMRMASPAWKASALEAVSSYLFDEHSSRSEDASILLVLVSFFSPYDKIPLDLLVRGSTQRRRWTADGKIETVDAIPVGLVPELAELLSDTSRLSNIFEELCRVSAILKYSDDAYHLNEDMSVRIHESLDPKGLSFWRQQALVVAYRAIPWKYIEFPDPTVKLFLPHLQHVTESFQDCFDDLPTVTRTDFMLTLIEASRFPSMAWKYFAVGQAELAAGRLKNTHLRLCIGQSKALLGRLSGNMNEAVNSLQDLASDDPATAMNQRTRSEICVTVLQRCLNYIQVADLDTARELLEDWSPLGENPSPLEEVICFRKHALLGRIMRYQGEFNDSLEQLEIAHKTTQEQSDIILEEDHRDLTCDLADTLRELDRPVDGEELLRAEIVRRTERPDPLPGKSLLELALAESLFAQGRYQEAEQICLDVQTRTSLLKYERLRLYVILAKLRHMNSELESALSCWSEAMQALQKFPLVNGRVNRIISTSMADVLDAQGHNWLSQESPRRASLGELAKPQGVPYWIAGFRHWAEYLQSRGARSDL</sequence>
<protein>
    <submittedName>
        <fullName evidence="1">Uncharacterized protein</fullName>
    </submittedName>
</protein>
<dbReference type="EMBL" id="NKCI01000085">
    <property type="protein sequence ID" value="RSL57096.1"/>
    <property type="molecule type" value="Genomic_DNA"/>
</dbReference>
<comment type="caution">
    <text evidence="1">The sequence shown here is derived from an EMBL/GenBank/DDBJ whole genome shotgun (WGS) entry which is preliminary data.</text>
</comment>
<evidence type="ECO:0000313" key="1">
    <source>
        <dbReference type="EMBL" id="RSL57096.1"/>
    </source>
</evidence>
<dbReference type="Gene3D" id="1.25.40.10">
    <property type="entry name" value="Tetratricopeptide repeat domain"/>
    <property type="match status" value="1"/>
</dbReference>
<reference evidence="1 2" key="1">
    <citation type="submission" date="2017-06" db="EMBL/GenBank/DDBJ databases">
        <title>Comparative genomic analysis of Ambrosia Fusariam Clade fungi.</title>
        <authorList>
            <person name="Stajich J.E."/>
            <person name="Carrillo J."/>
            <person name="Kijimoto T."/>
            <person name="Eskalen A."/>
            <person name="O'Donnell K."/>
            <person name="Kasson M."/>
        </authorList>
    </citation>
    <scope>NUCLEOTIDE SEQUENCE [LARGE SCALE GENOMIC DNA]</scope>
    <source>
        <strain evidence="1 2">NRRL62584</strain>
    </source>
</reference>
<evidence type="ECO:0000313" key="2">
    <source>
        <dbReference type="Proteomes" id="UP000288168"/>
    </source>
</evidence>
<gene>
    <name evidence="1" type="ORF">CEP54_008497</name>
</gene>
<organism evidence="1 2">
    <name type="scientific">Fusarium duplospermum</name>
    <dbReference type="NCBI Taxonomy" id="1325734"/>
    <lineage>
        <taxon>Eukaryota</taxon>
        <taxon>Fungi</taxon>
        <taxon>Dikarya</taxon>
        <taxon>Ascomycota</taxon>
        <taxon>Pezizomycotina</taxon>
        <taxon>Sordariomycetes</taxon>
        <taxon>Hypocreomycetidae</taxon>
        <taxon>Hypocreales</taxon>
        <taxon>Nectriaceae</taxon>
        <taxon>Fusarium</taxon>
        <taxon>Fusarium solani species complex</taxon>
    </lineage>
</organism>
<proteinExistence type="predicted"/>
<dbReference type="SUPFAM" id="SSF48452">
    <property type="entry name" value="TPR-like"/>
    <property type="match status" value="1"/>
</dbReference>
<dbReference type="Proteomes" id="UP000288168">
    <property type="component" value="Unassembled WGS sequence"/>
</dbReference>
<dbReference type="STRING" id="1325734.A0A428PVN2"/>
<keyword evidence="2" id="KW-1185">Reference proteome</keyword>
<accession>A0A428PVN2</accession>
<dbReference type="InterPro" id="IPR011990">
    <property type="entry name" value="TPR-like_helical_dom_sf"/>
</dbReference>
<name>A0A428PVN2_9HYPO</name>
<dbReference type="OrthoDB" id="427518at2759"/>